<evidence type="ECO:0000313" key="1">
    <source>
        <dbReference type="EMBL" id="VYU36579.1"/>
    </source>
</evidence>
<proteinExistence type="predicted"/>
<gene>
    <name evidence="1" type="ORF">CSLFYP84_01985</name>
</gene>
<sequence length="181" mass="20252">MISGRTFAREMIALRQRETKRAGRILALQGQNPGQLELRTHSEFGANLSVTPGALPSSVLELSLEEAVQPDIILSGSALRKQNHSISFSIQRCQTPGTKDSYTHLTTPSAGRTGGVLTCLIKYPSKLFRYQESPYFPKIYCIRISEPDNAYKKLRHGRNMLKFRTIPQTVISYPKMTPSTP</sequence>
<name>A0A6N3EAH9_CLOSY</name>
<dbReference type="AlphaFoldDB" id="A0A6N3EAH9"/>
<accession>A0A6N3EAH9</accession>
<dbReference type="EMBL" id="CACRUA010000025">
    <property type="protein sequence ID" value="VYU36579.1"/>
    <property type="molecule type" value="Genomic_DNA"/>
</dbReference>
<organism evidence="1">
    <name type="scientific">Clostridium symbiosum</name>
    <name type="common">Bacteroides symbiosus</name>
    <dbReference type="NCBI Taxonomy" id="1512"/>
    <lineage>
        <taxon>Bacteria</taxon>
        <taxon>Bacillati</taxon>
        <taxon>Bacillota</taxon>
        <taxon>Clostridia</taxon>
        <taxon>Lachnospirales</taxon>
        <taxon>Lachnospiraceae</taxon>
        <taxon>Otoolea</taxon>
    </lineage>
</organism>
<protein>
    <submittedName>
        <fullName evidence="1">Uncharacterized protein</fullName>
    </submittedName>
</protein>
<reference evidence="1" key="1">
    <citation type="submission" date="2019-11" db="EMBL/GenBank/DDBJ databases">
        <authorList>
            <person name="Feng L."/>
        </authorList>
    </citation>
    <scope>NUCLEOTIDE SEQUENCE</scope>
    <source>
        <strain evidence="1">CsymbiosumLFYP84</strain>
    </source>
</reference>